<sequence length="75" mass="8047">MRASSSSTLNKRTRAAMEGMDYDLDLDGCGPPTSDIVQGGDGQGRRDRGWSSISPISTHTHTHTRTRRVQGGSTA</sequence>
<organism evidence="2 3">
    <name type="scientific">Psilocybe cyanescens</name>
    <dbReference type="NCBI Taxonomy" id="93625"/>
    <lineage>
        <taxon>Eukaryota</taxon>
        <taxon>Fungi</taxon>
        <taxon>Dikarya</taxon>
        <taxon>Basidiomycota</taxon>
        <taxon>Agaricomycotina</taxon>
        <taxon>Agaricomycetes</taxon>
        <taxon>Agaricomycetidae</taxon>
        <taxon>Agaricales</taxon>
        <taxon>Agaricineae</taxon>
        <taxon>Strophariaceae</taxon>
        <taxon>Psilocybe</taxon>
    </lineage>
</organism>
<dbReference type="AlphaFoldDB" id="A0A409XJN6"/>
<evidence type="ECO:0000256" key="1">
    <source>
        <dbReference type="SAM" id="MobiDB-lite"/>
    </source>
</evidence>
<feature type="region of interest" description="Disordered" evidence="1">
    <location>
        <begin position="22"/>
        <end position="75"/>
    </location>
</feature>
<proteinExistence type="predicted"/>
<dbReference type="Proteomes" id="UP000283269">
    <property type="component" value="Unassembled WGS sequence"/>
</dbReference>
<accession>A0A409XJN6</accession>
<evidence type="ECO:0000313" key="3">
    <source>
        <dbReference type="Proteomes" id="UP000283269"/>
    </source>
</evidence>
<comment type="caution">
    <text evidence="2">The sequence shown here is derived from an EMBL/GenBank/DDBJ whole genome shotgun (WGS) entry which is preliminary data.</text>
</comment>
<gene>
    <name evidence="2" type="ORF">CVT25_015697</name>
</gene>
<protein>
    <submittedName>
        <fullName evidence="2">Uncharacterized protein</fullName>
    </submittedName>
</protein>
<dbReference type="InParanoid" id="A0A409XJN6"/>
<evidence type="ECO:0000313" key="2">
    <source>
        <dbReference type="EMBL" id="PPQ90970.1"/>
    </source>
</evidence>
<dbReference type="EMBL" id="NHYD01001500">
    <property type="protein sequence ID" value="PPQ90970.1"/>
    <property type="molecule type" value="Genomic_DNA"/>
</dbReference>
<keyword evidence="3" id="KW-1185">Reference proteome</keyword>
<reference evidence="2 3" key="1">
    <citation type="journal article" date="2018" name="Evol. Lett.">
        <title>Horizontal gene cluster transfer increased hallucinogenic mushroom diversity.</title>
        <authorList>
            <person name="Reynolds H.T."/>
            <person name="Vijayakumar V."/>
            <person name="Gluck-Thaler E."/>
            <person name="Korotkin H.B."/>
            <person name="Matheny P.B."/>
            <person name="Slot J.C."/>
        </authorList>
    </citation>
    <scope>NUCLEOTIDE SEQUENCE [LARGE SCALE GENOMIC DNA]</scope>
    <source>
        <strain evidence="2 3">2631</strain>
    </source>
</reference>
<name>A0A409XJN6_PSICY</name>